<dbReference type="PANTHER" id="PTHR43033">
    <property type="entry name" value="TRNA(ILE)-LYSIDINE SYNTHASE-RELATED"/>
    <property type="match status" value="1"/>
</dbReference>
<evidence type="ECO:0000256" key="7">
    <source>
        <dbReference type="ARBA" id="ARBA00048539"/>
    </source>
</evidence>
<protein>
    <recommendedName>
        <fullName evidence="8">tRNA(Ile)-lysidine synthase</fullName>
        <ecNumber evidence="8">6.3.4.19</ecNumber>
    </recommendedName>
    <alternativeName>
        <fullName evidence="8">tRNA(Ile)-2-lysyl-cytidine synthase</fullName>
    </alternativeName>
    <alternativeName>
        <fullName evidence="8">tRNA(Ile)-lysidine synthetase</fullName>
    </alternativeName>
</protein>
<evidence type="ECO:0000256" key="4">
    <source>
        <dbReference type="ARBA" id="ARBA00022694"/>
    </source>
</evidence>
<evidence type="ECO:0000256" key="5">
    <source>
        <dbReference type="ARBA" id="ARBA00022741"/>
    </source>
</evidence>
<evidence type="ECO:0000313" key="10">
    <source>
        <dbReference type="EMBL" id="URN95995.1"/>
    </source>
</evidence>
<organism evidence="10 11">
    <name type="scientific">Candidatus Pristimantibacillus lignocellulolyticus</name>
    <dbReference type="NCBI Taxonomy" id="2994561"/>
    <lineage>
        <taxon>Bacteria</taxon>
        <taxon>Bacillati</taxon>
        <taxon>Bacillota</taxon>
        <taxon>Bacilli</taxon>
        <taxon>Bacillales</taxon>
        <taxon>Paenibacillaceae</taxon>
        <taxon>Candidatus Pristimantibacillus</taxon>
    </lineage>
</organism>
<keyword evidence="4 8" id="KW-0819">tRNA processing</keyword>
<dbReference type="InterPro" id="IPR012795">
    <property type="entry name" value="tRNA_Ile_lys_synt_N"/>
</dbReference>
<dbReference type="SUPFAM" id="SSF52402">
    <property type="entry name" value="Adenine nucleotide alpha hydrolases-like"/>
    <property type="match status" value="1"/>
</dbReference>
<evidence type="ECO:0000313" key="11">
    <source>
        <dbReference type="Proteomes" id="UP001056756"/>
    </source>
</evidence>
<dbReference type="SUPFAM" id="SSF56037">
    <property type="entry name" value="PheT/TilS domain"/>
    <property type="match status" value="1"/>
</dbReference>
<gene>
    <name evidence="8 10" type="primary">tilS</name>
    <name evidence="10" type="ORF">NAG76_07110</name>
</gene>
<keyword evidence="5 8" id="KW-0547">Nucleotide-binding</keyword>
<dbReference type="InterPro" id="IPR014729">
    <property type="entry name" value="Rossmann-like_a/b/a_fold"/>
</dbReference>
<keyword evidence="6 8" id="KW-0067">ATP-binding</keyword>
<comment type="function">
    <text evidence="8">Ligates lysine onto the cytidine present at position 34 of the AUA codon-specific tRNA(Ile) that contains the anticodon CAU, in an ATP-dependent manner. Cytidine is converted to lysidine, thus changing the amino acid specificity of the tRNA from methionine to isoleucine.</text>
</comment>
<dbReference type="PANTHER" id="PTHR43033:SF1">
    <property type="entry name" value="TRNA(ILE)-LYSIDINE SYNTHASE-RELATED"/>
    <property type="match status" value="1"/>
</dbReference>
<evidence type="ECO:0000256" key="3">
    <source>
        <dbReference type="ARBA" id="ARBA00022598"/>
    </source>
</evidence>
<sequence>MELVEEVWNVAKTEQLWEPGSTIVVAVSGGPDSMALLHILHSIASRDSLQLVVAHVNHGFRPEESAAEYQLVRQVAEQLALICEYTELDMPLYLEQNTINSQAASRQRRYAFLYEVCERHNAKYIALAHHGDDQAETVLMHILRGTGITGLSGMAIKRPEKNVELIRPLLRMRKDNLILYCQEEHISYLNDSSNEKRDYFRNEVRLDVIPYLQSFNPKLTQSLARLADVAGMEDDWMQQQANQMFVDHVKHQGQSIIINCKALLDAHVALQRRLIKLILSYLSQEATSISFEGIERIRWAAGDAATSTYRIDVGEGIVCVREYDILRFVHINDYSLSQSTKVEPLIIEKQQLPCVVQYGNWFISCKLYEGDAQLRNPASRYEAVFDYEAISFPLTIRSREIGDRMNVIGLNGSKKVQDMFVDAKIAVSERDTYPILQQHSGQIIWLPGVRRSSYGLVNEKTKAYIVITCDRGNHLLA</sequence>
<dbReference type="Proteomes" id="UP001056756">
    <property type="component" value="Chromosome"/>
</dbReference>
<dbReference type="Gene3D" id="3.30.465.60">
    <property type="match status" value="1"/>
</dbReference>
<dbReference type="EMBL" id="CP097899">
    <property type="protein sequence ID" value="URN95995.1"/>
    <property type="molecule type" value="Genomic_DNA"/>
</dbReference>
<dbReference type="GO" id="GO:0005524">
    <property type="term" value="F:ATP binding"/>
    <property type="evidence" value="ECO:0007669"/>
    <property type="project" value="UniProtKB-UniRule"/>
</dbReference>
<reference evidence="10" key="1">
    <citation type="submission" date="2022-05" db="EMBL/GenBank/DDBJ databases">
        <title>Novel bacterial taxa in a minimal lignocellulolytic consortium and its capacity to transform plastics disclosed by genome-resolved metagenomics.</title>
        <authorList>
            <person name="Rodriguez C.A.D."/>
            <person name="Diaz-Garcia L."/>
            <person name="Herrera K."/>
            <person name="Tarazona N.A."/>
            <person name="Sproer C."/>
            <person name="Overmann J."/>
            <person name="Jimenez D.J."/>
        </authorList>
    </citation>
    <scope>NUCLEOTIDE SEQUENCE</scope>
    <source>
        <strain evidence="10">MAG5</strain>
    </source>
</reference>
<dbReference type="GO" id="GO:0006400">
    <property type="term" value="P:tRNA modification"/>
    <property type="evidence" value="ECO:0007669"/>
    <property type="project" value="UniProtKB-UniRule"/>
</dbReference>
<dbReference type="KEGG" id="plig:NAG76_07110"/>
<dbReference type="CDD" id="cd01992">
    <property type="entry name" value="TilS_N"/>
    <property type="match status" value="1"/>
</dbReference>
<dbReference type="InterPro" id="IPR011063">
    <property type="entry name" value="TilS/TtcA_N"/>
</dbReference>
<dbReference type="NCBIfam" id="TIGR02433">
    <property type="entry name" value="lysidine_TilS_C"/>
    <property type="match status" value="1"/>
</dbReference>
<comment type="similarity">
    <text evidence="8">Belongs to the tRNA(Ile)-lysidine synthase family.</text>
</comment>
<evidence type="ECO:0000256" key="2">
    <source>
        <dbReference type="ARBA" id="ARBA00022490"/>
    </source>
</evidence>
<dbReference type="Pfam" id="PF01171">
    <property type="entry name" value="ATP_bind_3"/>
    <property type="match status" value="1"/>
</dbReference>
<dbReference type="Gene3D" id="3.40.50.620">
    <property type="entry name" value="HUPs"/>
    <property type="match status" value="1"/>
</dbReference>
<keyword evidence="2 8" id="KW-0963">Cytoplasm</keyword>
<comment type="domain">
    <text evidence="8">The N-terminal region contains the highly conserved SGGXDS motif, predicted to be a P-loop motif involved in ATP binding.</text>
</comment>
<dbReference type="GO" id="GO:0005737">
    <property type="term" value="C:cytoplasm"/>
    <property type="evidence" value="ECO:0007669"/>
    <property type="project" value="UniProtKB-SubCell"/>
</dbReference>
<proteinExistence type="inferred from homology"/>
<dbReference type="GO" id="GO:0032267">
    <property type="term" value="F:tRNA(Ile)-lysidine synthase activity"/>
    <property type="evidence" value="ECO:0007669"/>
    <property type="project" value="UniProtKB-EC"/>
</dbReference>
<comment type="subcellular location">
    <subcellularLocation>
        <location evidence="1 8">Cytoplasm</location>
    </subcellularLocation>
</comment>
<keyword evidence="3 8" id="KW-0436">Ligase</keyword>
<dbReference type="EC" id="6.3.4.19" evidence="8"/>
<dbReference type="HAMAP" id="MF_01161">
    <property type="entry name" value="tRNA_Ile_lys_synt"/>
    <property type="match status" value="1"/>
</dbReference>
<dbReference type="AlphaFoldDB" id="A0A9J6ZIF2"/>
<feature type="binding site" evidence="8">
    <location>
        <begin position="28"/>
        <end position="33"/>
    </location>
    <ligand>
        <name>ATP</name>
        <dbReference type="ChEBI" id="CHEBI:30616"/>
    </ligand>
</feature>
<dbReference type="Pfam" id="PF11734">
    <property type="entry name" value="TilS_C"/>
    <property type="match status" value="1"/>
</dbReference>
<dbReference type="NCBIfam" id="TIGR02432">
    <property type="entry name" value="lysidine_TilS_N"/>
    <property type="match status" value="1"/>
</dbReference>
<evidence type="ECO:0000256" key="6">
    <source>
        <dbReference type="ARBA" id="ARBA00022840"/>
    </source>
</evidence>
<dbReference type="SUPFAM" id="SSF82829">
    <property type="entry name" value="MesJ substrate recognition domain-like"/>
    <property type="match status" value="1"/>
</dbReference>
<comment type="catalytic activity">
    <reaction evidence="7 8">
        <text>cytidine(34) in tRNA(Ile2) + L-lysine + ATP = lysidine(34) in tRNA(Ile2) + AMP + diphosphate + H(+)</text>
        <dbReference type="Rhea" id="RHEA:43744"/>
        <dbReference type="Rhea" id="RHEA-COMP:10625"/>
        <dbReference type="Rhea" id="RHEA-COMP:10670"/>
        <dbReference type="ChEBI" id="CHEBI:15378"/>
        <dbReference type="ChEBI" id="CHEBI:30616"/>
        <dbReference type="ChEBI" id="CHEBI:32551"/>
        <dbReference type="ChEBI" id="CHEBI:33019"/>
        <dbReference type="ChEBI" id="CHEBI:82748"/>
        <dbReference type="ChEBI" id="CHEBI:83665"/>
        <dbReference type="ChEBI" id="CHEBI:456215"/>
        <dbReference type="EC" id="6.3.4.19"/>
    </reaction>
</comment>
<feature type="domain" description="Lysidine-tRNA(Ile) synthetase C-terminal" evidence="9">
    <location>
        <begin position="394"/>
        <end position="467"/>
    </location>
</feature>
<dbReference type="InterPro" id="IPR012094">
    <property type="entry name" value="tRNA_Ile_lys_synt"/>
</dbReference>
<evidence type="ECO:0000259" key="9">
    <source>
        <dbReference type="SMART" id="SM00977"/>
    </source>
</evidence>
<accession>A0A9J6ZIF2</accession>
<dbReference type="SMART" id="SM00977">
    <property type="entry name" value="TilS_C"/>
    <property type="match status" value="1"/>
</dbReference>
<evidence type="ECO:0000256" key="8">
    <source>
        <dbReference type="HAMAP-Rule" id="MF_01161"/>
    </source>
</evidence>
<dbReference type="InterPro" id="IPR012796">
    <property type="entry name" value="Lysidine-tRNA-synth_C"/>
</dbReference>
<name>A0A9J6ZIF2_9BACL</name>
<evidence type="ECO:0000256" key="1">
    <source>
        <dbReference type="ARBA" id="ARBA00004496"/>
    </source>
</evidence>